<organism evidence="1 2">
    <name type="scientific">Paxillus rubicundulus Ve08.2h10</name>
    <dbReference type="NCBI Taxonomy" id="930991"/>
    <lineage>
        <taxon>Eukaryota</taxon>
        <taxon>Fungi</taxon>
        <taxon>Dikarya</taxon>
        <taxon>Basidiomycota</taxon>
        <taxon>Agaricomycotina</taxon>
        <taxon>Agaricomycetes</taxon>
        <taxon>Agaricomycetidae</taxon>
        <taxon>Boletales</taxon>
        <taxon>Paxilineae</taxon>
        <taxon>Paxillaceae</taxon>
        <taxon>Paxillus</taxon>
    </lineage>
</organism>
<reference evidence="2" key="2">
    <citation type="submission" date="2015-01" db="EMBL/GenBank/DDBJ databases">
        <title>Evolutionary Origins and Diversification of the Mycorrhizal Mutualists.</title>
        <authorList>
            <consortium name="DOE Joint Genome Institute"/>
            <consortium name="Mycorrhizal Genomics Consortium"/>
            <person name="Kohler A."/>
            <person name="Kuo A."/>
            <person name="Nagy L.G."/>
            <person name="Floudas D."/>
            <person name="Copeland A."/>
            <person name="Barry K.W."/>
            <person name="Cichocki N."/>
            <person name="Veneault-Fourrey C."/>
            <person name="LaButti K."/>
            <person name="Lindquist E.A."/>
            <person name="Lipzen A."/>
            <person name="Lundell T."/>
            <person name="Morin E."/>
            <person name="Murat C."/>
            <person name="Riley R."/>
            <person name="Ohm R."/>
            <person name="Sun H."/>
            <person name="Tunlid A."/>
            <person name="Henrissat B."/>
            <person name="Grigoriev I.V."/>
            <person name="Hibbett D.S."/>
            <person name="Martin F."/>
        </authorList>
    </citation>
    <scope>NUCLEOTIDE SEQUENCE [LARGE SCALE GENOMIC DNA]</scope>
    <source>
        <strain evidence="2">Ve08.2h10</strain>
    </source>
</reference>
<evidence type="ECO:0000313" key="2">
    <source>
        <dbReference type="Proteomes" id="UP000054538"/>
    </source>
</evidence>
<proteinExistence type="predicted"/>
<keyword evidence="2" id="KW-1185">Reference proteome</keyword>
<evidence type="ECO:0008006" key="3">
    <source>
        <dbReference type="Google" id="ProtNLM"/>
    </source>
</evidence>
<dbReference type="AlphaFoldDB" id="A0A0D0DNK3"/>
<dbReference type="EMBL" id="KN826065">
    <property type="protein sequence ID" value="KIK80245.1"/>
    <property type="molecule type" value="Genomic_DNA"/>
</dbReference>
<protein>
    <recommendedName>
        <fullName evidence="3">Tc1-like transposase DDE domain-containing protein</fullName>
    </recommendedName>
</protein>
<dbReference type="OrthoDB" id="2142724at2759"/>
<evidence type="ECO:0000313" key="1">
    <source>
        <dbReference type="EMBL" id="KIK80245.1"/>
    </source>
</evidence>
<gene>
    <name evidence="1" type="ORF">PAXRUDRAFT_159156</name>
</gene>
<name>A0A0D0DNK3_9AGAM</name>
<accession>A0A0D0DNK3</accession>
<dbReference type="Proteomes" id="UP000054538">
    <property type="component" value="Unassembled WGS sequence"/>
</dbReference>
<dbReference type="InParanoid" id="A0A0D0DNK3"/>
<reference evidence="1 2" key="1">
    <citation type="submission" date="2014-04" db="EMBL/GenBank/DDBJ databases">
        <authorList>
            <consortium name="DOE Joint Genome Institute"/>
            <person name="Kuo A."/>
            <person name="Kohler A."/>
            <person name="Jargeat P."/>
            <person name="Nagy L.G."/>
            <person name="Floudas D."/>
            <person name="Copeland A."/>
            <person name="Barry K.W."/>
            <person name="Cichocki N."/>
            <person name="Veneault-Fourrey C."/>
            <person name="LaButti K."/>
            <person name="Lindquist E.A."/>
            <person name="Lipzen A."/>
            <person name="Lundell T."/>
            <person name="Morin E."/>
            <person name="Murat C."/>
            <person name="Sun H."/>
            <person name="Tunlid A."/>
            <person name="Henrissat B."/>
            <person name="Grigoriev I.V."/>
            <person name="Hibbett D.S."/>
            <person name="Martin F."/>
            <person name="Nordberg H.P."/>
            <person name="Cantor M.N."/>
            <person name="Hua S.X."/>
        </authorList>
    </citation>
    <scope>NUCLEOTIDE SEQUENCE [LARGE SCALE GENOMIC DNA]</scope>
    <source>
        <strain evidence="1 2">Ve08.2h10</strain>
    </source>
</reference>
<feature type="non-terminal residue" evidence="1">
    <location>
        <position position="1"/>
    </location>
</feature>
<sequence>LPAITTSGIIYSHIKVSSYNGDQFIKYLQGFLNFTNPYPQPHSILVKDSCRIHHIDGVEELCAEQ</sequence>
<dbReference type="HOGENOM" id="CLU_188058_0_0_1"/>